<accession>T1GMI4</accession>
<dbReference type="HOGENOM" id="CLU_2870160_0_0_1"/>
<dbReference type="EMBL" id="CAQQ02102974">
    <property type="status" value="NOT_ANNOTATED_CDS"/>
    <property type="molecule type" value="Genomic_DNA"/>
</dbReference>
<dbReference type="EMBL" id="CAQQ02102975">
    <property type="status" value="NOT_ANNOTATED_CDS"/>
    <property type="molecule type" value="Genomic_DNA"/>
</dbReference>
<reference evidence="1" key="2">
    <citation type="submission" date="2015-06" db="UniProtKB">
        <authorList>
            <consortium name="EnsemblMetazoa"/>
        </authorList>
    </citation>
    <scope>IDENTIFICATION</scope>
</reference>
<dbReference type="EnsemblMetazoa" id="MESCA004758-RA">
    <property type="protein sequence ID" value="MESCA004758-PA"/>
    <property type="gene ID" value="MESCA004758"/>
</dbReference>
<evidence type="ECO:0000313" key="1">
    <source>
        <dbReference type="EnsemblMetazoa" id="MESCA004758-PA"/>
    </source>
</evidence>
<name>T1GMI4_MEGSC</name>
<reference evidence="2" key="1">
    <citation type="submission" date="2013-02" db="EMBL/GenBank/DDBJ databases">
        <authorList>
            <person name="Hughes D."/>
        </authorList>
    </citation>
    <scope>NUCLEOTIDE SEQUENCE</scope>
    <source>
        <strain>Durham</strain>
        <strain evidence="2">NC isolate 2 -- Noor lab</strain>
    </source>
</reference>
<evidence type="ECO:0000313" key="2">
    <source>
        <dbReference type="Proteomes" id="UP000015102"/>
    </source>
</evidence>
<proteinExistence type="predicted"/>
<protein>
    <submittedName>
        <fullName evidence="1">Uncharacterized protein</fullName>
    </submittedName>
</protein>
<sequence>MTPMKISNKSKILVNSLTFNFNFSFNKTIDTQSKEGVEYTGFVQRLIKICGLFWGKRDYKGLKI</sequence>
<dbReference type="Proteomes" id="UP000015102">
    <property type="component" value="Unassembled WGS sequence"/>
</dbReference>
<organism evidence="1 2">
    <name type="scientific">Megaselia scalaris</name>
    <name type="common">Humpbacked fly</name>
    <name type="synonym">Phora scalaris</name>
    <dbReference type="NCBI Taxonomy" id="36166"/>
    <lineage>
        <taxon>Eukaryota</taxon>
        <taxon>Metazoa</taxon>
        <taxon>Ecdysozoa</taxon>
        <taxon>Arthropoda</taxon>
        <taxon>Hexapoda</taxon>
        <taxon>Insecta</taxon>
        <taxon>Pterygota</taxon>
        <taxon>Neoptera</taxon>
        <taxon>Endopterygota</taxon>
        <taxon>Diptera</taxon>
        <taxon>Brachycera</taxon>
        <taxon>Muscomorpha</taxon>
        <taxon>Platypezoidea</taxon>
        <taxon>Phoridae</taxon>
        <taxon>Megaseliini</taxon>
        <taxon>Megaselia</taxon>
    </lineage>
</organism>
<dbReference type="EMBL" id="CAQQ02102976">
    <property type="status" value="NOT_ANNOTATED_CDS"/>
    <property type="molecule type" value="Genomic_DNA"/>
</dbReference>
<dbReference type="AlphaFoldDB" id="T1GMI4"/>
<keyword evidence="2" id="KW-1185">Reference proteome</keyword>